<accession>A0A9D4GYP5</accession>
<dbReference type="EMBL" id="JAIWYP010000005">
    <property type="protein sequence ID" value="KAH3824248.1"/>
    <property type="molecule type" value="Genomic_DNA"/>
</dbReference>
<evidence type="ECO:0000256" key="1">
    <source>
        <dbReference type="SAM" id="MobiDB-lite"/>
    </source>
</evidence>
<feature type="compositionally biased region" description="Polar residues" evidence="1">
    <location>
        <begin position="147"/>
        <end position="160"/>
    </location>
</feature>
<sequence length="160" mass="18293">MDKENSTIKAGDKRTRSVISSISDADTSVSEQKNIKQKKKKQKNKGSDTQDDSQNEQEINITSELHSINQKLSNMLTKDSSSLKELIKDVVLQLKEEILESLVLKIEKVESELFEKELENGKLAKEIKKLGKTMNEQKNENERLQKQIKTQGETNETQMN</sequence>
<reference evidence="2" key="2">
    <citation type="submission" date="2020-11" db="EMBL/GenBank/DDBJ databases">
        <authorList>
            <person name="McCartney M.A."/>
            <person name="Auch B."/>
            <person name="Kono T."/>
            <person name="Mallez S."/>
            <person name="Becker A."/>
            <person name="Gohl D.M."/>
            <person name="Silverstein K.A.T."/>
            <person name="Koren S."/>
            <person name="Bechman K.B."/>
            <person name="Herman A."/>
            <person name="Abrahante J.E."/>
            <person name="Garbe J."/>
        </authorList>
    </citation>
    <scope>NUCLEOTIDE SEQUENCE</scope>
    <source>
        <strain evidence="2">Duluth1</strain>
        <tissue evidence="2">Whole animal</tissue>
    </source>
</reference>
<name>A0A9D4GYP5_DREPO</name>
<feature type="compositionally biased region" description="Basic residues" evidence="1">
    <location>
        <begin position="35"/>
        <end position="44"/>
    </location>
</feature>
<proteinExistence type="predicted"/>
<dbReference type="AlphaFoldDB" id="A0A9D4GYP5"/>
<organism evidence="2 3">
    <name type="scientific">Dreissena polymorpha</name>
    <name type="common">Zebra mussel</name>
    <name type="synonym">Mytilus polymorpha</name>
    <dbReference type="NCBI Taxonomy" id="45954"/>
    <lineage>
        <taxon>Eukaryota</taxon>
        <taxon>Metazoa</taxon>
        <taxon>Spiralia</taxon>
        <taxon>Lophotrochozoa</taxon>
        <taxon>Mollusca</taxon>
        <taxon>Bivalvia</taxon>
        <taxon>Autobranchia</taxon>
        <taxon>Heteroconchia</taxon>
        <taxon>Euheterodonta</taxon>
        <taxon>Imparidentia</taxon>
        <taxon>Neoheterodontei</taxon>
        <taxon>Myida</taxon>
        <taxon>Dreissenoidea</taxon>
        <taxon>Dreissenidae</taxon>
        <taxon>Dreissena</taxon>
    </lineage>
</organism>
<feature type="region of interest" description="Disordered" evidence="1">
    <location>
        <begin position="134"/>
        <end position="160"/>
    </location>
</feature>
<evidence type="ECO:0000313" key="2">
    <source>
        <dbReference type="EMBL" id="KAH3824248.1"/>
    </source>
</evidence>
<feature type="compositionally biased region" description="Basic and acidic residues" evidence="1">
    <location>
        <begin position="1"/>
        <end position="15"/>
    </location>
</feature>
<gene>
    <name evidence="2" type="ORF">DPMN_126081</name>
</gene>
<protein>
    <submittedName>
        <fullName evidence="2">Uncharacterized protein</fullName>
    </submittedName>
</protein>
<comment type="caution">
    <text evidence="2">The sequence shown here is derived from an EMBL/GenBank/DDBJ whole genome shotgun (WGS) entry which is preliminary data.</text>
</comment>
<evidence type="ECO:0000313" key="3">
    <source>
        <dbReference type="Proteomes" id="UP000828390"/>
    </source>
</evidence>
<feature type="compositionally biased region" description="Polar residues" evidence="1">
    <location>
        <begin position="17"/>
        <end position="31"/>
    </location>
</feature>
<feature type="compositionally biased region" description="Basic and acidic residues" evidence="1">
    <location>
        <begin position="134"/>
        <end position="145"/>
    </location>
</feature>
<reference evidence="2" key="1">
    <citation type="journal article" date="2019" name="bioRxiv">
        <title>The Genome of the Zebra Mussel, Dreissena polymorpha: A Resource for Invasive Species Research.</title>
        <authorList>
            <person name="McCartney M.A."/>
            <person name="Auch B."/>
            <person name="Kono T."/>
            <person name="Mallez S."/>
            <person name="Zhang Y."/>
            <person name="Obille A."/>
            <person name="Becker A."/>
            <person name="Abrahante J.E."/>
            <person name="Garbe J."/>
            <person name="Badalamenti J.P."/>
            <person name="Herman A."/>
            <person name="Mangelson H."/>
            <person name="Liachko I."/>
            <person name="Sullivan S."/>
            <person name="Sone E.D."/>
            <person name="Koren S."/>
            <person name="Silverstein K.A.T."/>
            <person name="Beckman K.B."/>
            <person name="Gohl D.M."/>
        </authorList>
    </citation>
    <scope>NUCLEOTIDE SEQUENCE</scope>
    <source>
        <strain evidence="2">Duluth1</strain>
        <tissue evidence="2">Whole animal</tissue>
    </source>
</reference>
<keyword evidence="3" id="KW-1185">Reference proteome</keyword>
<feature type="region of interest" description="Disordered" evidence="1">
    <location>
        <begin position="1"/>
        <end position="62"/>
    </location>
</feature>
<dbReference type="Proteomes" id="UP000828390">
    <property type="component" value="Unassembled WGS sequence"/>
</dbReference>